<name>A0A5N5F314_9ROSA</name>
<reference evidence="2 3" key="3">
    <citation type="submission" date="2019-11" db="EMBL/GenBank/DDBJ databases">
        <title>A de novo genome assembly of a pear dwarfing rootstock.</title>
        <authorList>
            <person name="Wang F."/>
            <person name="Wang J."/>
            <person name="Li S."/>
            <person name="Zhang Y."/>
            <person name="Fang M."/>
            <person name="Ma L."/>
            <person name="Zhao Y."/>
            <person name="Jiang S."/>
        </authorList>
    </citation>
    <scope>NUCLEOTIDE SEQUENCE [LARGE SCALE GENOMIC DNA]</scope>
    <source>
        <strain evidence="2">S2</strain>
        <tissue evidence="2">Leaf</tissue>
    </source>
</reference>
<reference evidence="3" key="2">
    <citation type="submission" date="2019-10" db="EMBL/GenBank/DDBJ databases">
        <title>A de novo genome assembly of a pear dwarfing rootstock.</title>
        <authorList>
            <person name="Wang F."/>
            <person name="Wang J."/>
            <person name="Li S."/>
            <person name="Zhang Y."/>
            <person name="Fang M."/>
            <person name="Ma L."/>
            <person name="Zhao Y."/>
            <person name="Jiang S."/>
        </authorList>
    </citation>
    <scope>NUCLEOTIDE SEQUENCE [LARGE SCALE GENOMIC DNA]</scope>
</reference>
<dbReference type="EMBL" id="SMOL01000781">
    <property type="protein sequence ID" value="KAB2595652.1"/>
    <property type="molecule type" value="Genomic_DNA"/>
</dbReference>
<proteinExistence type="predicted"/>
<sequence>MSPSFSSYFVDDSFGHSNVVAAIYAEKAKGVSSPDVQPLHSSPVPNAKHIWFTYSDDEDEDSNVANEDVVAETDASASPMHSNASSHSEEF</sequence>
<feature type="region of interest" description="Disordered" evidence="1">
    <location>
        <begin position="58"/>
        <end position="91"/>
    </location>
</feature>
<evidence type="ECO:0000256" key="1">
    <source>
        <dbReference type="SAM" id="MobiDB-lite"/>
    </source>
</evidence>
<dbReference type="AlphaFoldDB" id="A0A5N5F314"/>
<accession>A0A5N5F314</accession>
<gene>
    <name evidence="2" type="ORF">D8674_031102</name>
</gene>
<feature type="compositionally biased region" description="Polar residues" evidence="1">
    <location>
        <begin position="75"/>
        <end position="91"/>
    </location>
</feature>
<organism evidence="2 3">
    <name type="scientific">Pyrus ussuriensis x Pyrus communis</name>
    <dbReference type="NCBI Taxonomy" id="2448454"/>
    <lineage>
        <taxon>Eukaryota</taxon>
        <taxon>Viridiplantae</taxon>
        <taxon>Streptophyta</taxon>
        <taxon>Embryophyta</taxon>
        <taxon>Tracheophyta</taxon>
        <taxon>Spermatophyta</taxon>
        <taxon>Magnoliopsida</taxon>
        <taxon>eudicotyledons</taxon>
        <taxon>Gunneridae</taxon>
        <taxon>Pentapetalae</taxon>
        <taxon>rosids</taxon>
        <taxon>fabids</taxon>
        <taxon>Rosales</taxon>
        <taxon>Rosaceae</taxon>
        <taxon>Amygdaloideae</taxon>
        <taxon>Maleae</taxon>
        <taxon>Pyrus</taxon>
    </lineage>
</organism>
<keyword evidence="3" id="KW-1185">Reference proteome</keyword>
<evidence type="ECO:0000313" key="3">
    <source>
        <dbReference type="Proteomes" id="UP000327157"/>
    </source>
</evidence>
<comment type="caution">
    <text evidence="2">The sequence shown here is derived from an EMBL/GenBank/DDBJ whole genome shotgun (WGS) entry which is preliminary data.</text>
</comment>
<evidence type="ECO:0000313" key="2">
    <source>
        <dbReference type="EMBL" id="KAB2595652.1"/>
    </source>
</evidence>
<dbReference type="Proteomes" id="UP000327157">
    <property type="component" value="Chromosome 7"/>
</dbReference>
<reference evidence="2 3" key="1">
    <citation type="submission" date="2019-09" db="EMBL/GenBank/DDBJ databases">
        <authorList>
            <person name="Ou C."/>
        </authorList>
    </citation>
    <scope>NUCLEOTIDE SEQUENCE [LARGE SCALE GENOMIC DNA]</scope>
    <source>
        <strain evidence="2">S2</strain>
        <tissue evidence="2">Leaf</tissue>
    </source>
</reference>
<protein>
    <submittedName>
        <fullName evidence="2">Uncharacterized protein</fullName>
    </submittedName>
</protein>